<protein>
    <submittedName>
        <fullName evidence="1">Uncharacterized protein</fullName>
    </submittedName>
</protein>
<organism evidence="1">
    <name type="scientific">Fusarium oxysporum (strain Fo5176)</name>
    <name type="common">Fusarium vascular wilt</name>
    <dbReference type="NCBI Taxonomy" id="660025"/>
    <lineage>
        <taxon>Eukaryota</taxon>
        <taxon>Fungi</taxon>
        <taxon>Dikarya</taxon>
        <taxon>Ascomycota</taxon>
        <taxon>Pezizomycotina</taxon>
        <taxon>Sordariomycetes</taxon>
        <taxon>Hypocreomycetidae</taxon>
        <taxon>Hypocreales</taxon>
        <taxon>Nectriaceae</taxon>
        <taxon>Fusarium</taxon>
        <taxon>Fusarium oxysporum species complex</taxon>
    </lineage>
</organism>
<proteinExistence type="predicted"/>
<reference evidence="1" key="1">
    <citation type="journal article" date="2012" name="Mol. Plant Microbe Interact.">
        <title>A highly conserved effector in Fusarium oxysporum is required for full virulence on Arabidopsis.</title>
        <authorList>
            <person name="Thatcher L.F."/>
            <person name="Gardiner D.M."/>
            <person name="Kazan K."/>
            <person name="Manners J."/>
        </authorList>
    </citation>
    <scope>NUCLEOTIDE SEQUENCE [LARGE SCALE GENOMIC DNA]</scope>
    <source>
        <strain evidence="1">Fo5176</strain>
    </source>
</reference>
<accession>F9FP59</accession>
<evidence type="ECO:0000313" key="1">
    <source>
        <dbReference type="EMBL" id="EGU81294.1"/>
    </source>
</evidence>
<gene>
    <name evidence="1" type="ORF">FOXB_08189</name>
</gene>
<dbReference type="EMBL" id="AFQF01002467">
    <property type="protein sequence ID" value="EGU81294.1"/>
    <property type="molecule type" value="Genomic_DNA"/>
</dbReference>
<comment type="caution">
    <text evidence="1">The sequence shown here is derived from an EMBL/GenBank/DDBJ whole genome shotgun (WGS) entry which is preliminary data.</text>
</comment>
<name>F9FP59_FUSOF</name>
<dbReference type="OrthoDB" id="10454182at2759"/>
<dbReference type="AlphaFoldDB" id="F9FP59"/>
<sequence>MQSSSHRKIISRKLCFSKHHPDGTRKNLADPVEWTHDRRWPESFIDSKIGIDIKASTSLDISNQSSIRVYKYYEGSGRGPMKPGGIVKNNVMLTCQLNMGRNVVKSSWKNDNFGSLIFHQLGLTFLSNNCYDG</sequence>